<feature type="transmembrane region" description="Helical" evidence="1">
    <location>
        <begin position="110"/>
        <end position="135"/>
    </location>
</feature>
<keyword evidence="1" id="KW-1133">Transmembrane helix</keyword>
<feature type="transmembrane region" description="Helical" evidence="1">
    <location>
        <begin position="79"/>
        <end position="98"/>
    </location>
</feature>
<evidence type="ECO:0000313" key="2">
    <source>
        <dbReference type="EMBL" id="RKP35449.1"/>
    </source>
</evidence>
<accession>A0A4V1J4G2</accession>
<evidence type="ECO:0000256" key="1">
    <source>
        <dbReference type="SAM" id="Phobius"/>
    </source>
</evidence>
<dbReference type="Proteomes" id="UP000268162">
    <property type="component" value="Unassembled WGS sequence"/>
</dbReference>
<keyword evidence="1" id="KW-0812">Transmembrane</keyword>
<keyword evidence="3" id="KW-1185">Reference proteome</keyword>
<feature type="transmembrane region" description="Helical" evidence="1">
    <location>
        <begin position="185"/>
        <end position="208"/>
    </location>
</feature>
<gene>
    <name evidence="2" type="ORF">BJ085DRAFT_35309</name>
</gene>
<evidence type="ECO:0000313" key="3">
    <source>
        <dbReference type="Proteomes" id="UP000268162"/>
    </source>
</evidence>
<feature type="transmembrane region" description="Helical" evidence="1">
    <location>
        <begin position="12"/>
        <end position="35"/>
    </location>
</feature>
<reference evidence="3" key="1">
    <citation type="journal article" date="2018" name="Nat. Microbiol.">
        <title>Leveraging single-cell genomics to expand the fungal tree of life.</title>
        <authorList>
            <person name="Ahrendt S.R."/>
            <person name="Quandt C.A."/>
            <person name="Ciobanu D."/>
            <person name="Clum A."/>
            <person name="Salamov A."/>
            <person name="Andreopoulos B."/>
            <person name="Cheng J.F."/>
            <person name="Woyke T."/>
            <person name="Pelin A."/>
            <person name="Henrissat B."/>
            <person name="Reynolds N.K."/>
            <person name="Benny G.L."/>
            <person name="Smith M.E."/>
            <person name="James T.Y."/>
            <person name="Grigoriev I.V."/>
        </authorList>
    </citation>
    <scope>NUCLEOTIDE SEQUENCE [LARGE SCALE GENOMIC DNA]</scope>
    <source>
        <strain evidence="3">RSA 468</strain>
    </source>
</reference>
<organism evidence="2 3">
    <name type="scientific">Dimargaris cristalligena</name>
    <dbReference type="NCBI Taxonomy" id="215637"/>
    <lineage>
        <taxon>Eukaryota</taxon>
        <taxon>Fungi</taxon>
        <taxon>Fungi incertae sedis</taxon>
        <taxon>Zoopagomycota</taxon>
        <taxon>Kickxellomycotina</taxon>
        <taxon>Dimargaritomycetes</taxon>
        <taxon>Dimargaritales</taxon>
        <taxon>Dimargaritaceae</taxon>
        <taxon>Dimargaris</taxon>
    </lineage>
</organism>
<name>A0A4V1J4G2_9FUNG</name>
<sequence>MSEEFQINNDLILVTGASRSASAVMALIMGYALFVSSRTLHQTRQSVHLQCFTMNLIIALLSIVILLRDYVRLPCLGFAAVFYIIHIVSNTFSGFIIITKAYYASNMAPWFLYFMYGLQCLLVGFHIVAVSMVHIQSEVLDFQCTSAFERISTTLFVACDLLFNCLVSWQFLINIMRAHRARQSSLFVILFLDGAFFWIATTLVRVIAGLAEFIEFINTYLTTFLVLSSKCT</sequence>
<dbReference type="AlphaFoldDB" id="A0A4V1J4G2"/>
<dbReference type="EMBL" id="ML002866">
    <property type="protein sequence ID" value="RKP35449.1"/>
    <property type="molecule type" value="Genomic_DNA"/>
</dbReference>
<protein>
    <submittedName>
        <fullName evidence="2">Uncharacterized protein</fullName>
    </submittedName>
</protein>
<proteinExistence type="predicted"/>
<keyword evidence="1" id="KW-0472">Membrane</keyword>
<feature type="transmembrane region" description="Helical" evidence="1">
    <location>
        <begin position="155"/>
        <end position="173"/>
    </location>
</feature>
<feature type="transmembrane region" description="Helical" evidence="1">
    <location>
        <begin position="47"/>
        <end position="67"/>
    </location>
</feature>